<evidence type="ECO:0000256" key="1">
    <source>
        <dbReference type="ARBA" id="ARBA00023450"/>
    </source>
</evidence>
<dbReference type="InterPro" id="IPR003615">
    <property type="entry name" value="HNH_nuc"/>
</dbReference>
<dbReference type="InterPro" id="IPR002711">
    <property type="entry name" value="HNH"/>
</dbReference>
<dbReference type="RefSeq" id="WP_344994610.1">
    <property type="nucleotide sequence ID" value="NZ_BAABFR010000025.1"/>
</dbReference>
<feature type="region of interest" description="Disordered" evidence="2">
    <location>
        <begin position="169"/>
        <end position="213"/>
    </location>
</feature>
<evidence type="ECO:0000313" key="4">
    <source>
        <dbReference type="EMBL" id="GAA4391325.1"/>
    </source>
</evidence>
<proteinExistence type="inferred from homology"/>
<reference evidence="5" key="1">
    <citation type="journal article" date="2019" name="Int. J. Syst. Evol. Microbiol.">
        <title>The Global Catalogue of Microorganisms (GCM) 10K type strain sequencing project: providing services to taxonomists for standard genome sequencing and annotation.</title>
        <authorList>
            <consortium name="The Broad Institute Genomics Platform"/>
            <consortium name="The Broad Institute Genome Sequencing Center for Infectious Disease"/>
            <person name="Wu L."/>
            <person name="Ma J."/>
        </authorList>
    </citation>
    <scope>NUCLEOTIDE SEQUENCE [LARGE SCALE GENOMIC DNA]</scope>
    <source>
        <strain evidence="5">JCM 17688</strain>
    </source>
</reference>
<keyword evidence="5" id="KW-1185">Reference proteome</keyword>
<protein>
    <recommendedName>
        <fullName evidence="3">HNH nuclease domain-containing protein</fullName>
    </recommendedName>
</protein>
<accession>A0ABP8JIA0</accession>
<comment type="similarity">
    <text evidence="1">Belongs to the Rv1128c/1148c/1588c/1702c/1945/3466 family.</text>
</comment>
<dbReference type="Proteomes" id="UP001500635">
    <property type="component" value="Unassembled WGS sequence"/>
</dbReference>
<organism evidence="4 5">
    <name type="scientific">Tsukamurella soli</name>
    <dbReference type="NCBI Taxonomy" id="644556"/>
    <lineage>
        <taxon>Bacteria</taxon>
        <taxon>Bacillati</taxon>
        <taxon>Actinomycetota</taxon>
        <taxon>Actinomycetes</taxon>
        <taxon>Mycobacteriales</taxon>
        <taxon>Tsukamurellaceae</taxon>
        <taxon>Tsukamurella</taxon>
    </lineage>
</organism>
<feature type="compositionally biased region" description="Acidic residues" evidence="2">
    <location>
        <begin position="183"/>
        <end position="192"/>
    </location>
</feature>
<dbReference type="CDD" id="cd00085">
    <property type="entry name" value="HNHc"/>
    <property type="match status" value="1"/>
</dbReference>
<comment type="caution">
    <text evidence="4">The sequence shown here is derived from an EMBL/GenBank/DDBJ whole genome shotgun (WGS) entry which is preliminary data.</text>
</comment>
<evidence type="ECO:0000313" key="5">
    <source>
        <dbReference type="Proteomes" id="UP001500635"/>
    </source>
</evidence>
<dbReference type="EMBL" id="BAABFR010000025">
    <property type="protein sequence ID" value="GAA4391325.1"/>
    <property type="molecule type" value="Genomic_DNA"/>
</dbReference>
<evidence type="ECO:0000256" key="2">
    <source>
        <dbReference type="SAM" id="MobiDB-lite"/>
    </source>
</evidence>
<name>A0ABP8JIA0_9ACTN</name>
<dbReference type="InterPro" id="IPR003870">
    <property type="entry name" value="DUF222"/>
</dbReference>
<gene>
    <name evidence="4" type="ORF">GCM10023147_20150</name>
</gene>
<dbReference type="Pfam" id="PF02720">
    <property type="entry name" value="DUF222"/>
    <property type="match status" value="1"/>
</dbReference>
<dbReference type="Pfam" id="PF01844">
    <property type="entry name" value="HNH"/>
    <property type="match status" value="1"/>
</dbReference>
<feature type="compositionally biased region" description="Basic and acidic residues" evidence="2">
    <location>
        <begin position="169"/>
        <end position="181"/>
    </location>
</feature>
<dbReference type="SMART" id="SM00507">
    <property type="entry name" value="HNHc"/>
    <property type="match status" value="1"/>
</dbReference>
<sequence length="571" mass="61149">MIPGPISTDEYLRRLEAFEHATTGLAEADPGMLTPKQALDAMVRIERCHRRLSPVTTRIAGTCDRLGVPGQLGFRNLKQLLVAALRLSGGEAAARVKAVHYRAWSTTPTGETVAPRHPLLAQAQVDGDISDAHAAAVEKAIERCRRRLTGDQLDQLEDILTGLARESTPDAVRKAAKHAADTVDPDGAEPDPEQARRARSLDAAPQDDDGLTDLDATLDAATRAMLDAVIAKWGRPGVCNPADPAPLDDTAHASEQELAAAAKRDERTPTQRRHDALTHALRLALGHAGTHRGLPAMVIATMTVDQLTSLAGTATTATGGTLPVADALRLAGGHPRYVLLTDVASRPLWLGRTRRLAAPDQRIALYATEKGCSAPGCDVPPAFCAVHHMDEYAAGGTTDIDNLTLVCDAHHATVSPDGNHTAPVADGPYRGRAGWSHPRIAGGAVRVNHTHDCTELYRQALERWTLTRSAWLRSYNQRTMAASEHAAHVQQIGPIHDEIAAVLDGPTGGEILERLLAEHDAATPWDTHACTMNGATPTRGQRNVPVSLVKTSIRKRYTHGRTTGDRSTDPG</sequence>
<feature type="domain" description="HNH nuclease" evidence="3">
    <location>
        <begin position="360"/>
        <end position="412"/>
    </location>
</feature>
<evidence type="ECO:0000259" key="3">
    <source>
        <dbReference type="SMART" id="SM00507"/>
    </source>
</evidence>